<gene>
    <name evidence="2" type="ORF">F6W96_38750</name>
</gene>
<reference evidence="2 3" key="1">
    <citation type="journal article" date="2019" name="ACS Chem. Biol.">
        <title>Identification and Mobilization of a Cryptic Antibiotic Biosynthesis Gene Locus from a Human-Pathogenic Nocardia Isolate.</title>
        <authorList>
            <person name="Herisse M."/>
            <person name="Ishida K."/>
            <person name="Porter J.L."/>
            <person name="Howden B."/>
            <person name="Hertweck C."/>
            <person name="Stinear T.P."/>
            <person name="Pidot S.J."/>
        </authorList>
    </citation>
    <scope>NUCLEOTIDE SEQUENCE [LARGE SCALE GENOMIC DNA]</scope>
    <source>
        <strain evidence="2 3">AUSMDU00012715</strain>
    </source>
</reference>
<dbReference type="Proteomes" id="UP000500953">
    <property type="component" value="Chromosome"/>
</dbReference>
<feature type="region of interest" description="Disordered" evidence="1">
    <location>
        <begin position="61"/>
        <end position="99"/>
    </location>
</feature>
<dbReference type="AlphaFoldDB" id="A0A6G9ZDH4"/>
<dbReference type="EMBL" id="CP046173">
    <property type="protein sequence ID" value="QIS23397.1"/>
    <property type="molecule type" value="Genomic_DNA"/>
</dbReference>
<dbReference type="RefSeq" id="WP_167490737.1">
    <property type="nucleotide sequence ID" value="NZ_CP046173.1"/>
</dbReference>
<evidence type="ECO:0000256" key="1">
    <source>
        <dbReference type="SAM" id="MobiDB-lite"/>
    </source>
</evidence>
<evidence type="ECO:0000313" key="3">
    <source>
        <dbReference type="Proteomes" id="UP000500953"/>
    </source>
</evidence>
<accession>A0A6G9ZDH4</accession>
<organism evidence="2 3">
    <name type="scientific">Nocardia terpenica</name>
    <dbReference type="NCBI Taxonomy" id="455432"/>
    <lineage>
        <taxon>Bacteria</taxon>
        <taxon>Bacillati</taxon>
        <taxon>Actinomycetota</taxon>
        <taxon>Actinomycetes</taxon>
        <taxon>Mycobacteriales</taxon>
        <taxon>Nocardiaceae</taxon>
        <taxon>Nocardia</taxon>
    </lineage>
</organism>
<evidence type="ECO:0000313" key="2">
    <source>
        <dbReference type="EMBL" id="QIS23397.1"/>
    </source>
</evidence>
<protein>
    <recommendedName>
        <fullName evidence="4">Helix-turn-helix domain-containing protein</fullName>
    </recommendedName>
</protein>
<sequence length="162" mass="17365">MSDTFTLTITDTDTGHVRLTAVVHVDATGTHLVTVRTATSGAQVPQGLAELDFADLIATAAAPRSPDPAPPASTVSAGSARPRATEPTPAVPARVHRQVPEIPPVPSDFGVTYWRLGSVAKVARHYDVPHRTAQAWIKALQHQGKLANPWPVKKTRPLRPRQ</sequence>
<evidence type="ECO:0008006" key="4">
    <source>
        <dbReference type="Google" id="ProtNLM"/>
    </source>
</evidence>
<proteinExistence type="predicted"/>
<name>A0A6G9ZDH4_9NOCA</name>